<reference evidence="7" key="2">
    <citation type="submission" date="2020-09" db="EMBL/GenBank/DDBJ databases">
        <authorList>
            <person name="Sun Q."/>
            <person name="Zhou Y."/>
        </authorList>
    </citation>
    <scope>NUCLEOTIDE SEQUENCE</scope>
    <source>
        <strain evidence="7">CGMCC 1.12827</strain>
    </source>
</reference>
<proteinExistence type="inferred from homology"/>
<dbReference type="InterPro" id="IPR051907">
    <property type="entry name" value="DoxX-like_oxidoreductase"/>
</dbReference>
<keyword evidence="5" id="KW-1133">Transmembrane helix</keyword>
<evidence type="ECO:0000256" key="6">
    <source>
        <dbReference type="ARBA" id="ARBA00023136"/>
    </source>
</evidence>
<evidence type="ECO:0000313" key="7">
    <source>
        <dbReference type="EMBL" id="GGB33078.1"/>
    </source>
</evidence>
<keyword evidence="4" id="KW-0812">Transmembrane</keyword>
<organism evidence="7 8">
    <name type="scientific">Gordonia jinhuaensis</name>
    <dbReference type="NCBI Taxonomy" id="1517702"/>
    <lineage>
        <taxon>Bacteria</taxon>
        <taxon>Bacillati</taxon>
        <taxon>Actinomycetota</taxon>
        <taxon>Actinomycetes</taxon>
        <taxon>Mycobacteriales</taxon>
        <taxon>Gordoniaceae</taxon>
        <taxon>Gordonia</taxon>
    </lineage>
</organism>
<dbReference type="PANTHER" id="PTHR33452">
    <property type="entry name" value="OXIDOREDUCTASE CATD-RELATED"/>
    <property type="match status" value="1"/>
</dbReference>
<accession>A0A916T6W4</accession>
<dbReference type="InterPro" id="IPR032808">
    <property type="entry name" value="DoxX"/>
</dbReference>
<evidence type="ECO:0000256" key="5">
    <source>
        <dbReference type="ARBA" id="ARBA00022989"/>
    </source>
</evidence>
<protein>
    <submittedName>
        <fullName evidence="7">RpiR family transcriptional regulator</fullName>
    </submittedName>
</protein>
<dbReference type="EMBL" id="BMGC01000013">
    <property type="protein sequence ID" value="GGB33078.1"/>
    <property type="molecule type" value="Genomic_DNA"/>
</dbReference>
<comment type="caution">
    <text evidence="7">The sequence shown here is derived from an EMBL/GenBank/DDBJ whole genome shotgun (WGS) entry which is preliminary data.</text>
</comment>
<keyword evidence="8" id="KW-1185">Reference proteome</keyword>
<comment type="subcellular location">
    <subcellularLocation>
        <location evidence="1">Cell membrane</location>
        <topology evidence="1">Multi-pass membrane protein</topology>
    </subcellularLocation>
</comment>
<reference evidence="7" key="1">
    <citation type="journal article" date="2014" name="Int. J. Syst. Evol. Microbiol.">
        <title>Complete genome sequence of Corynebacterium casei LMG S-19264T (=DSM 44701T), isolated from a smear-ripened cheese.</title>
        <authorList>
            <consortium name="US DOE Joint Genome Institute (JGI-PGF)"/>
            <person name="Walter F."/>
            <person name="Albersmeier A."/>
            <person name="Kalinowski J."/>
            <person name="Ruckert C."/>
        </authorList>
    </citation>
    <scope>NUCLEOTIDE SEQUENCE</scope>
    <source>
        <strain evidence="7">CGMCC 1.12827</strain>
    </source>
</reference>
<evidence type="ECO:0000256" key="3">
    <source>
        <dbReference type="ARBA" id="ARBA00022475"/>
    </source>
</evidence>
<evidence type="ECO:0000313" key="8">
    <source>
        <dbReference type="Proteomes" id="UP000621454"/>
    </source>
</evidence>
<dbReference type="Pfam" id="PF07681">
    <property type="entry name" value="DoxX"/>
    <property type="match status" value="1"/>
</dbReference>
<keyword evidence="3" id="KW-1003">Cell membrane</keyword>
<comment type="similarity">
    <text evidence="2">Belongs to the DoxX family.</text>
</comment>
<dbReference type="RefSeq" id="WP_188586590.1">
    <property type="nucleotide sequence ID" value="NZ_BMGC01000013.1"/>
</dbReference>
<dbReference type="AlphaFoldDB" id="A0A916T6W4"/>
<gene>
    <name evidence="7" type="ORF">GCM10011489_21500</name>
</gene>
<evidence type="ECO:0000256" key="2">
    <source>
        <dbReference type="ARBA" id="ARBA00006679"/>
    </source>
</evidence>
<name>A0A916T6W4_9ACTN</name>
<dbReference type="PANTHER" id="PTHR33452:SF1">
    <property type="entry name" value="INNER MEMBRANE PROTEIN YPHA-RELATED"/>
    <property type="match status" value="1"/>
</dbReference>
<evidence type="ECO:0000256" key="1">
    <source>
        <dbReference type="ARBA" id="ARBA00004651"/>
    </source>
</evidence>
<keyword evidence="6" id="KW-0472">Membrane</keyword>
<evidence type="ECO:0000256" key="4">
    <source>
        <dbReference type="ARBA" id="ARBA00022692"/>
    </source>
</evidence>
<sequence length="188" mass="18431">MARKNKKTGTAASAHTSASARALDAGLLGLRVTVGATLFAHGAQKLAGWFDGPGIEGTAAGMQQMGFEPAKASAVLAGISEAAGGLMVAGVGTRLAAAAGSAAMLAAAQVHRQSGFFAQNGGYEYPAVLGLASASIALTGPGRYALDSVVGRKLNHWGVGVAALGLSLAGSAGVLSQRTKTLAARTAA</sequence>
<dbReference type="Proteomes" id="UP000621454">
    <property type="component" value="Unassembled WGS sequence"/>
</dbReference>
<dbReference type="GO" id="GO:0005886">
    <property type="term" value="C:plasma membrane"/>
    <property type="evidence" value="ECO:0007669"/>
    <property type="project" value="UniProtKB-SubCell"/>
</dbReference>